<dbReference type="PANTHER" id="PTHR15020">
    <property type="entry name" value="FLAVIN REDUCTASE-RELATED"/>
    <property type="match status" value="1"/>
</dbReference>
<dbReference type="Proteomes" id="UP000036097">
    <property type="component" value="Unassembled WGS sequence"/>
</dbReference>
<evidence type="ECO:0000259" key="1">
    <source>
        <dbReference type="Pfam" id="PF13460"/>
    </source>
</evidence>
<dbReference type="InterPro" id="IPR016040">
    <property type="entry name" value="NAD(P)-bd_dom"/>
</dbReference>
<dbReference type="PANTHER" id="PTHR15020:SF50">
    <property type="entry name" value="UPF0659 PROTEIN YMR090W"/>
    <property type="match status" value="1"/>
</dbReference>
<dbReference type="CDD" id="cd05243">
    <property type="entry name" value="SDR_a5"/>
    <property type="match status" value="1"/>
</dbReference>
<accession>A0A0J1GX08</accession>
<dbReference type="Gene3D" id="3.40.50.720">
    <property type="entry name" value="NAD(P)-binding Rossmann-like Domain"/>
    <property type="match status" value="1"/>
</dbReference>
<feature type="domain" description="NAD(P)-binding" evidence="1">
    <location>
        <begin position="8"/>
        <end position="192"/>
    </location>
</feature>
<proteinExistence type="predicted"/>
<reference evidence="2 3" key="1">
    <citation type="submission" date="2015-05" db="EMBL/GenBank/DDBJ databases">
        <title>Photobacterium galathea sp. nov.</title>
        <authorList>
            <person name="Machado H."/>
            <person name="Gram L."/>
        </authorList>
    </citation>
    <scope>NUCLEOTIDE SEQUENCE [LARGE SCALE GENOMIC DNA]</scope>
    <source>
        <strain evidence="2 3">CGMCC 1.12159</strain>
    </source>
</reference>
<dbReference type="STRING" id="1195763.ABT56_16470"/>
<comment type="caution">
    <text evidence="2">The sequence shown here is derived from an EMBL/GenBank/DDBJ whole genome shotgun (WGS) entry which is preliminary data.</text>
</comment>
<dbReference type="RefSeq" id="WP_047879970.1">
    <property type="nucleotide sequence ID" value="NZ_LDOT01000023.1"/>
</dbReference>
<dbReference type="PATRIC" id="fig|1195763.3.peg.3510"/>
<dbReference type="Pfam" id="PF13460">
    <property type="entry name" value="NAD_binding_10"/>
    <property type="match status" value="1"/>
</dbReference>
<dbReference type="InterPro" id="IPR036291">
    <property type="entry name" value="NAD(P)-bd_dom_sf"/>
</dbReference>
<evidence type="ECO:0000313" key="3">
    <source>
        <dbReference type="Proteomes" id="UP000036097"/>
    </source>
</evidence>
<protein>
    <submittedName>
        <fullName evidence="2">Flavin reductase</fullName>
    </submittedName>
</protein>
<evidence type="ECO:0000313" key="2">
    <source>
        <dbReference type="EMBL" id="KLV04198.1"/>
    </source>
</evidence>
<dbReference type="AlphaFoldDB" id="A0A0J1GX08"/>
<dbReference type="SUPFAM" id="SSF51735">
    <property type="entry name" value="NAD(P)-binding Rossmann-fold domains"/>
    <property type="match status" value="1"/>
</dbReference>
<organism evidence="2 3">
    <name type="scientific">Photobacterium aquae</name>
    <dbReference type="NCBI Taxonomy" id="1195763"/>
    <lineage>
        <taxon>Bacteria</taxon>
        <taxon>Pseudomonadati</taxon>
        <taxon>Pseudomonadota</taxon>
        <taxon>Gammaproteobacteria</taxon>
        <taxon>Vibrionales</taxon>
        <taxon>Vibrionaceae</taxon>
        <taxon>Photobacterium</taxon>
    </lineage>
</organism>
<sequence length="209" mass="22451">MKHLVLFGASRGLGFAIAKHYRELGGSVTAMVRQPESAEALQALGVDVVAGDALSISEIEHVLSTAEKDSWVISTMGSFGAEYPVDYTGHRNLIDSLEHFGISRFLMVSSLGCGDSWATLSERARQAFGQAVREKSLAESWLQTSQLAFTILRPGGLKDGSSTGLGELSQGKEVHGLITRGEVARLAIELLNRSESVGQVYACVDPHYV</sequence>
<gene>
    <name evidence="2" type="ORF">ABT56_16470</name>
</gene>
<dbReference type="OrthoDB" id="9803892at2"/>
<dbReference type="EMBL" id="LDOT01000023">
    <property type="protein sequence ID" value="KLV04198.1"/>
    <property type="molecule type" value="Genomic_DNA"/>
</dbReference>
<name>A0A0J1GX08_9GAMM</name>
<keyword evidence="3" id="KW-1185">Reference proteome</keyword>